<protein>
    <recommendedName>
        <fullName evidence="4">Lycopene cyclase domain-containing protein</fullName>
    </recommendedName>
</protein>
<name>A0A1G5C5B3_9BACT</name>
<feature type="transmembrane region" description="Helical" evidence="1">
    <location>
        <begin position="42"/>
        <end position="61"/>
    </location>
</feature>
<feature type="transmembrane region" description="Helical" evidence="1">
    <location>
        <begin position="124"/>
        <end position="144"/>
    </location>
</feature>
<evidence type="ECO:0008006" key="4">
    <source>
        <dbReference type="Google" id="ProtNLM"/>
    </source>
</evidence>
<feature type="transmembrane region" description="Helical" evidence="1">
    <location>
        <begin position="150"/>
        <end position="176"/>
    </location>
</feature>
<dbReference type="EMBL" id="FMUX01000002">
    <property type="protein sequence ID" value="SCX97623.1"/>
    <property type="molecule type" value="Genomic_DNA"/>
</dbReference>
<accession>A0A1G5C5B3</accession>
<feature type="transmembrane region" description="Helical" evidence="1">
    <location>
        <begin position="17"/>
        <end position="35"/>
    </location>
</feature>
<evidence type="ECO:0000313" key="3">
    <source>
        <dbReference type="Proteomes" id="UP000198870"/>
    </source>
</evidence>
<evidence type="ECO:0000313" key="2">
    <source>
        <dbReference type="EMBL" id="SCX97623.1"/>
    </source>
</evidence>
<feature type="transmembrane region" description="Helical" evidence="1">
    <location>
        <begin position="81"/>
        <end position="103"/>
    </location>
</feature>
<keyword evidence="1" id="KW-1133">Transmembrane helix</keyword>
<proteinExistence type="predicted"/>
<dbReference type="Proteomes" id="UP000198870">
    <property type="component" value="Unassembled WGS sequence"/>
</dbReference>
<reference evidence="2 3" key="1">
    <citation type="submission" date="2016-10" db="EMBL/GenBank/DDBJ databases">
        <authorList>
            <person name="de Groot N.N."/>
        </authorList>
    </citation>
    <scope>NUCLEOTIDE SEQUENCE [LARGE SCALE GENOMIC DNA]</scope>
    <source>
        <strain evidence="2 3">AA1</strain>
    </source>
</reference>
<dbReference type="AlphaFoldDB" id="A0A1G5C5B3"/>
<keyword evidence="1" id="KW-0812">Transmembrane</keyword>
<keyword evidence="3" id="KW-1185">Reference proteome</keyword>
<dbReference type="RefSeq" id="WP_092208909.1">
    <property type="nucleotide sequence ID" value="NZ_FMUX01000002.1"/>
</dbReference>
<feature type="transmembrane region" description="Helical" evidence="1">
    <location>
        <begin position="188"/>
        <end position="206"/>
    </location>
</feature>
<keyword evidence="1" id="KW-0472">Membrane</keyword>
<organism evidence="2 3">
    <name type="scientific">Desulfoluna spongiiphila</name>
    <dbReference type="NCBI Taxonomy" id="419481"/>
    <lineage>
        <taxon>Bacteria</taxon>
        <taxon>Pseudomonadati</taxon>
        <taxon>Thermodesulfobacteriota</taxon>
        <taxon>Desulfobacteria</taxon>
        <taxon>Desulfobacterales</taxon>
        <taxon>Desulfolunaceae</taxon>
        <taxon>Desulfoluna</taxon>
    </lineage>
</organism>
<gene>
    <name evidence="2" type="ORF">SAMN05216233_102391</name>
</gene>
<sequence length="209" mass="23611">MTPAAQQGLAALRDTSHFQWTLIPILLLVIYVYSVEMGKENWKVVLAGLAFIGMDFFNELWNGLVFHFTGHAPVWGAPADSSYIILIGWNIEILFMFMVMGVAAVKSLPADKNKKILGVPNRSFYIILFTTACVVVECVLNAIGALTWDWAWWSIKFPIFIFLIGYLPFFVVSFWVHDMETDRQRVKVVSSILAFDFACAAVFGGLDWI</sequence>
<dbReference type="OrthoDB" id="3774739at2"/>
<evidence type="ECO:0000256" key="1">
    <source>
        <dbReference type="SAM" id="Phobius"/>
    </source>
</evidence>